<evidence type="ECO:0000256" key="4">
    <source>
        <dbReference type="ARBA" id="ARBA00022989"/>
    </source>
</evidence>
<dbReference type="EMBL" id="QCYY01003902">
    <property type="protein sequence ID" value="ROT61962.1"/>
    <property type="molecule type" value="Genomic_DNA"/>
</dbReference>
<dbReference type="NCBIfam" id="TIGR00813">
    <property type="entry name" value="sss"/>
    <property type="match status" value="1"/>
</dbReference>
<accession>A0A3R7PWT8</accession>
<dbReference type="Proteomes" id="UP000283509">
    <property type="component" value="Unassembled WGS sequence"/>
</dbReference>
<reference evidence="8 9" key="1">
    <citation type="submission" date="2018-04" db="EMBL/GenBank/DDBJ databases">
        <authorList>
            <person name="Zhang X."/>
            <person name="Yuan J."/>
            <person name="Li F."/>
            <person name="Xiang J."/>
        </authorList>
    </citation>
    <scope>NUCLEOTIDE SEQUENCE [LARGE SCALE GENOMIC DNA]</scope>
    <source>
        <tissue evidence="8">Muscle</tissue>
    </source>
</reference>
<feature type="transmembrane region" description="Helical" evidence="7">
    <location>
        <begin position="265"/>
        <end position="283"/>
    </location>
</feature>
<dbReference type="Gene3D" id="1.20.1730.10">
    <property type="entry name" value="Sodium/glucose cotransporter"/>
    <property type="match status" value="2"/>
</dbReference>
<feature type="transmembrane region" description="Helical" evidence="7">
    <location>
        <begin position="527"/>
        <end position="550"/>
    </location>
</feature>
<dbReference type="PROSITE" id="PS50283">
    <property type="entry name" value="NA_SOLUT_SYMP_3"/>
    <property type="match status" value="1"/>
</dbReference>
<comment type="subcellular location">
    <subcellularLocation>
        <location evidence="1">Membrane</location>
        <topology evidence="1">Multi-pass membrane protein</topology>
    </subcellularLocation>
</comment>
<feature type="transmembrane region" description="Helical" evidence="7">
    <location>
        <begin position="562"/>
        <end position="584"/>
    </location>
</feature>
<organism evidence="8 9">
    <name type="scientific">Penaeus vannamei</name>
    <name type="common">Whiteleg shrimp</name>
    <name type="synonym">Litopenaeus vannamei</name>
    <dbReference type="NCBI Taxonomy" id="6689"/>
    <lineage>
        <taxon>Eukaryota</taxon>
        <taxon>Metazoa</taxon>
        <taxon>Ecdysozoa</taxon>
        <taxon>Arthropoda</taxon>
        <taxon>Crustacea</taxon>
        <taxon>Multicrustacea</taxon>
        <taxon>Malacostraca</taxon>
        <taxon>Eumalacostraca</taxon>
        <taxon>Eucarida</taxon>
        <taxon>Decapoda</taxon>
        <taxon>Dendrobranchiata</taxon>
        <taxon>Penaeoidea</taxon>
        <taxon>Penaeidae</taxon>
        <taxon>Penaeus</taxon>
    </lineage>
</organism>
<evidence type="ECO:0000256" key="3">
    <source>
        <dbReference type="ARBA" id="ARBA00022692"/>
    </source>
</evidence>
<feature type="transmembrane region" description="Helical" evidence="7">
    <location>
        <begin position="304"/>
        <end position="325"/>
    </location>
</feature>
<keyword evidence="5 7" id="KW-0472">Membrane</keyword>
<feature type="transmembrane region" description="Helical" evidence="7">
    <location>
        <begin position="639"/>
        <end position="660"/>
    </location>
</feature>
<evidence type="ECO:0000256" key="5">
    <source>
        <dbReference type="ARBA" id="ARBA00023136"/>
    </source>
</evidence>
<keyword evidence="3 7" id="KW-0812">Transmembrane</keyword>
<feature type="transmembrane region" description="Helical" evidence="7">
    <location>
        <begin position="167"/>
        <end position="193"/>
    </location>
</feature>
<reference evidence="8 9" key="2">
    <citation type="submission" date="2019-01" db="EMBL/GenBank/DDBJ databases">
        <title>The decoding of complex shrimp genome reveals the adaptation for benthos swimmer, frequently molting mechanism and breeding impact on genome.</title>
        <authorList>
            <person name="Sun Y."/>
            <person name="Gao Y."/>
            <person name="Yu Y."/>
        </authorList>
    </citation>
    <scope>NUCLEOTIDE SEQUENCE [LARGE SCALE GENOMIC DNA]</scope>
    <source>
        <tissue evidence="8">Muscle</tissue>
    </source>
</reference>
<proteinExistence type="inferred from homology"/>
<feature type="transmembrane region" description="Helical" evidence="7">
    <location>
        <begin position="200"/>
        <end position="220"/>
    </location>
</feature>
<dbReference type="PANTHER" id="PTHR11819">
    <property type="entry name" value="SOLUTE CARRIER FAMILY 5"/>
    <property type="match status" value="1"/>
</dbReference>
<dbReference type="InterPro" id="IPR001734">
    <property type="entry name" value="Na/solute_symporter"/>
</dbReference>
<feature type="transmembrane region" description="Helical" evidence="7">
    <location>
        <begin position="591"/>
        <end position="609"/>
    </location>
</feature>
<sequence>MMDNEEETTVLQWPDVLVIVSYFLIVLAVGVWASRRSERSTTSGYFLASRNMSWVPVGASIFASNIGSGHFIGLAGAGAASGIAVGGYEQGASYLLVALGWVFVPVYLSSGVYTMPEYLKQRFGGERISVYISCLSLALAVFTKISADLYAGALFMQMSLNKSSEEWLYISILILLGIAALFTMAGGLTAVVWTDLVQTVLMVLGALVLMVKAFSEVGGYEGLVDSYPYATASERARNRLNESCGEPPSDFMHLLRTVEPGKSNYPWIGMTLGLGILELWYWCMDQVMVQRTLASKNIVHAKGGCLLAAYLKFLPMFLIVFPGMAARVLYPNRVACASPEACTRICGSARGCFNIAYIELVLNLLPVVNPLLHISSSTSYYSALPCSSSHSLTPNFILPAHFILPALPCSSSHSTPTSYLPALPVPSHSPTPTSYLPRPPLSSHPPTPTSYLPALPCSSSHALTPPLPKGVRGLMLAVMMAALMSSLTSVFNSASTIFTMDVWLHLRRMCRRRGREGSLLSAPPSDVELVVVARIFVTAMVGVSVVWIPVIRNNATSELFDYINTINSFLAPPICAVYLSALFWNRTTEAGAFWGLMFGLAVGVFRFALEFTYTPPPCGLDADYVEPAIITALLTRLHYLHFCCLLFFLTILVIFCVSLTTPPRPKDCRREVKMMKCSKGKVNPLLKMNPVHMQAASEYLNDTSGK</sequence>
<protein>
    <submittedName>
        <fullName evidence="8">Sodium/glucose cotransporter</fullName>
    </submittedName>
</protein>
<name>A0A3R7PWT8_PENVA</name>
<feature type="transmembrane region" description="Helical" evidence="7">
    <location>
        <begin position="92"/>
        <end position="116"/>
    </location>
</feature>
<dbReference type="GO" id="GO:0005886">
    <property type="term" value="C:plasma membrane"/>
    <property type="evidence" value="ECO:0007669"/>
    <property type="project" value="TreeGrafter"/>
</dbReference>
<evidence type="ECO:0000313" key="9">
    <source>
        <dbReference type="Proteomes" id="UP000283509"/>
    </source>
</evidence>
<dbReference type="STRING" id="6689.A0A3R7PWT8"/>
<evidence type="ECO:0000256" key="7">
    <source>
        <dbReference type="SAM" id="Phobius"/>
    </source>
</evidence>
<feature type="transmembrane region" description="Helical" evidence="7">
    <location>
        <begin position="128"/>
        <end position="147"/>
    </location>
</feature>
<dbReference type="GO" id="GO:0005412">
    <property type="term" value="F:D-glucose:sodium symporter activity"/>
    <property type="evidence" value="ECO:0007669"/>
    <property type="project" value="TreeGrafter"/>
</dbReference>
<comment type="caution">
    <text evidence="8">The sequence shown here is derived from an EMBL/GenBank/DDBJ whole genome shotgun (WGS) entry which is preliminary data.</text>
</comment>
<dbReference type="PANTHER" id="PTHR11819:SF195">
    <property type="entry name" value="SODIUM_GLUCOSE COTRANSPORTER 4"/>
    <property type="match status" value="1"/>
</dbReference>
<feature type="transmembrane region" description="Helical" evidence="7">
    <location>
        <begin position="12"/>
        <end position="33"/>
    </location>
</feature>
<feature type="transmembrane region" description="Helical" evidence="7">
    <location>
        <begin position="473"/>
        <end position="506"/>
    </location>
</feature>
<evidence type="ECO:0000256" key="6">
    <source>
        <dbReference type="RuleBase" id="RU362091"/>
    </source>
</evidence>
<feature type="transmembrane region" description="Helical" evidence="7">
    <location>
        <begin position="54"/>
        <end position="80"/>
    </location>
</feature>
<evidence type="ECO:0000313" key="8">
    <source>
        <dbReference type="EMBL" id="ROT61962.1"/>
    </source>
</evidence>
<keyword evidence="9" id="KW-1185">Reference proteome</keyword>
<dbReference type="AlphaFoldDB" id="A0A3R7PWT8"/>
<dbReference type="InterPro" id="IPR038377">
    <property type="entry name" value="Na/Glc_symporter_sf"/>
</dbReference>
<dbReference type="Pfam" id="PF00474">
    <property type="entry name" value="SSF"/>
    <property type="match status" value="2"/>
</dbReference>
<keyword evidence="4 7" id="KW-1133">Transmembrane helix</keyword>
<evidence type="ECO:0000256" key="2">
    <source>
        <dbReference type="ARBA" id="ARBA00006434"/>
    </source>
</evidence>
<gene>
    <name evidence="8" type="ORF">C7M84_020211</name>
</gene>
<dbReference type="OrthoDB" id="6132759at2759"/>
<evidence type="ECO:0000256" key="1">
    <source>
        <dbReference type="ARBA" id="ARBA00004141"/>
    </source>
</evidence>
<comment type="similarity">
    <text evidence="2 6">Belongs to the sodium:solute symporter (SSF) (TC 2.A.21) family.</text>
</comment>